<proteinExistence type="predicted"/>
<reference evidence="1" key="2">
    <citation type="submission" date="2013-10" db="EMBL/GenBank/DDBJ databases">
        <authorList>
            <person name="Aslett M."/>
        </authorList>
    </citation>
    <scope>NUCLEOTIDE SEQUENCE [LARGE SCALE GENOMIC DNA]</scope>
    <source>
        <strain evidence="1">Houghton</strain>
    </source>
</reference>
<evidence type="ECO:0000313" key="2">
    <source>
        <dbReference type="Proteomes" id="UP000030750"/>
    </source>
</evidence>
<evidence type="ECO:0000313" key="1">
    <source>
        <dbReference type="EMBL" id="CDJ50047.1"/>
    </source>
</evidence>
<accession>U6LI51</accession>
<organism evidence="1 2">
    <name type="scientific">Eimeria brunetti</name>
    <dbReference type="NCBI Taxonomy" id="51314"/>
    <lineage>
        <taxon>Eukaryota</taxon>
        <taxon>Sar</taxon>
        <taxon>Alveolata</taxon>
        <taxon>Apicomplexa</taxon>
        <taxon>Conoidasida</taxon>
        <taxon>Coccidia</taxon>
        <taxon>Eucoccidiorida</taxon>
        <taxon>Eimeriorina</taxon>
        <taxon>Eimeriidae</taxon>
        <taxon>Eimeria</taxon>
    </lineage>
</organism>
<dbReference type="AlphaFoldDB" id="U6LI51"/>
<keyword evidence="2" id="KW-1185">Reference proteome</keyword>
<dbReference type="Proteomes" id="UP000030750">
    <property type="component" value="Unassembled WGS sequence"/>
</dbReference>
<protein>
    <submittedName>
        <fullName evidence="1">Uncharacterized protein</fullName>
    </submittedName>
</protein>
<gene>
    <name evidence="1" type="ORF">EBH_0030450</name>
</gene>
<dbReference type="VEuPathDB" id="ToxoDB:EBH_0030450"/>
<sequence length="142" mass="16040">MPPAVTIMERIEEQLSCATREGRRLLDERQERPAKCETGDAPFRFMSIVDGAVLDVKWGRRIFSRECICLMNEKGAQQSVELMMKVPPAVTIMERIEEQLSCATREGRQLFDERQGRPAKCENDDAALCLVPLVDGAVLDVK</sequence>
<reference evidence="1" key="1">
    <citation type="submission" date="2013-10" db="EMBL/GenBank/DDBJ databases">
        <title>Genomic analysis of the causative agents of coccidiosis in chickens.</title>
        <authorList>
            <person name="Reid A.J."/>
            <person name="Blake D."/>
            <person name="Billington K."/>
            <person name="Browne H."/>
            <person name="Dunn M."/>
            <person name="Hung S."/>
            <person name="Kawahara F."/>
            <person name="Miranda-Saavedra D."/>
            <person name="Mourier T."/>
            <person name="Nagra H."/>
            <person name="Otto T.D."/>
            <person name="Rawlings N."/>
            <person name="Sanchez A."/>
            <person name="Sanders M."/>
            <person name="Subramaniam C."/>
            <person name="Tay Y."/>
            <person name="Dear P."/>
            <person name="Doerig C."/>
            <person name="Gruber A."/>
            <person name="Parkinson J."/>
            <person name="Shirley M."/>
            <person name="Wan K.L."/>
            <person name="Berriman M."/>
            <person name="Tomley F."/>
            <person name="Pain A."/>
        </authorList>
    </citation>
    <scope>NUCLEOTIDE SEQUENCE [LARGE SCALE GENOMIC DNA]</scope>
    <source>
        <strain evidence="1">Houghton</strain>
    </source>
</reference>
<name>U6LI51_9EIME</name>
<dbReference type="EMBL" id="HG711999">
    <property type="protein sequence ID" value="CDJ50047.1"/>
    <property type="molecule type" value="Genomic_DNA"/>
</dbReference>